<dbReference type="RefSeq" id="XP_013320444.1">
    <property type="nucleotide sequence ID" value="XM_013464990.1"/>
</dbReference>
<dbReference type="InterPro" id="IPR009959">
    <property type="entry name" value="Cyclase_SnoaL-like"/>
</dbReference>
<keyword evidence="2" id="KW-1185">Reference proteome</keyword>
<dbReference type="OrthoDB" id="2830113at2759"/>
<dbReference type="AlphaFoldDB" id="A0A0D2EYV9"/>
<dbReference type="HOGENOM" id="CLU_103411_0_0_1"/>
<accession>A0A0D2EYV9</accession>
<sequence>MGRRGSPSRNIVDVLSHLGRVAVEQETDVQGRTRLVLGSRNLGQEEEDEDPTLKQTPSRKMDLRQFYLDYISTINNAEDLATSLSQFVKEGLIHSHDDSAPMSVATFAEMIRQSQKDLPGLHFDVEMLIVENDAKQEDGNVASRIKLTYKPTPTTTEAFYEHCMYRVERGKIVRIWSVMDGAGQKWLDQNYAAKK</sequence>
<dbReference type="EMBL" id="KN847317">
    <property type="protein sequence ID" value="KIW59860.1"/>
    <property type="molecule type" value="Genomic_DNA"/>
</dbReference>
<proteinExistence type="predicted"/>
<dbReference type="Pfam" id="PF07366">
    <property type="entry name" value="SnoaL"/>
    <property type="match status" value="1"/>
</dbReference>
<reference evidence="1 2" key="1">
    <citation type="submission" date="2015-01" db="EMBL/GenBank/DDBJ databases">
        <title>The Genome Sequence of Exophiala xenobiotica CBS118157.</title>
        <authorList>
            <consortium name="The Broad Institute Genomics Platform"/>
            <person name="Cuomo C."/>
            <person name="de Hoog S."/>
            <person name="Gorbushina A."/>
            <person name="Stielow B."/>
            <person name="Teixiera M."/>
            <person name="Abouelleil A."/>
            <person name="Chapman S.B."/>
            <person name="Priest M."/>
            <person name="Young S.K."/>
            <person name="Wortman J."/>
            <person name="Nusbaum C."/>
            <person name="Birren B."/>
        </authorList>
    </citation>
    <scope>NUCLEOTIDE SEQUENCE [LARGE SCALE GENOMIC DNA]</scope>
    <source>
        <strain evidence="1 2">CBS 118157</strain>
    </source>
</reference>
<dbReference type="Gene3D" id="3.10.450.50">
    <property type="match status" value="1"/>
</dbReference>
<dbReference type="Proteomes" id="UP000054342">
    <property type="component" value="Unassembled WGS sequence"/>
</dbReference>
<organism evidence="1 2">
    <name type="scientific">Exophiala xenobiotica</name>
    <dbReference type="NCBI Taxonomy" id="348802"/>
    <lineage>
        <taxon>Eukaryota</taxon>
        <taxon>Fungi</taxon>
        <taxon>Dikarya</taxon>
        <taxon>Ascomycota</taxon>
        <taxon>Pezizomycotina</taxon>
        <taxon>Eurotiomycetes</taxon>
        <taxon>Chaetothyriomycetidae</taxon>
        <taxon>Chaetothyriales</taxon>
        <taxon>Herpotrichiellaceae</taxon>
        <taxon>Exophiala</taxon>
    </lineage>
</organism>
<evidence type="ECO:0008006" key="3">
    <source>
        <dbReference type="Google" id="ProtNLM"/>
    </source>
</evidence>
<dbReference type="GeneID" id="25322034"/>
<name>A0A0D2EYV9_9EURO</name>
<evidence type="ECO:0000313" key="2">
    <source>
        <dbReference type="Proteomes" id="UP000054342"/>
    </source>
</evidence>
<protein>
    <recommendedName>
        <fullName evidence="3">SnoaL-like domain-containing protein</fullName>
    </recommendedName>
</protein>
<dbReference type="InterPro" id="IPR032710">
    <property type="entry name" value="NTF2-like_dom_sf"/>
</dbReference>
<dbReference type="GO" id="GO:0030638">
    <property type="term" value="P:polyketide metabolic process"/>
    <property type="evidence" value="ECO:0007669"/>
    <property type="project" value="InterPro"/>
</dbReference>
<dbReference type="STRING" id="348802.A0A0D2EYV9"/>
<evidence type="ECO:0000313" key="1">
    <source>
        <dbReference type="EMBL" id="KIW59860.1"/>
    </source>
</evidence>
<dbReference type="SUPFAM" id="SSF54427">
    <property type="entry name" value="NTF2-like"/>
    <property type="match status" value="1"/>
</dbReference>
<gene>
    <name evidence="1" type="ORF">PV05_00126</name>
</gene>